<dbReference type="RefSeq" id="WP_307254914.1">
    <property type="nucleotide sequence ID" value="NZ_JAUSUV010000021.1"/>
</dbReference>
<evidence type="ECO:0000313" key="3">
    <source>
        <dbReference type="Proteomes" id="UP001238450"/>
    </source>
</evidence>
<evidence type="ECO:0000259" key="1">
    <source>
        <dbReference type="Pfam" id="PF18812"/>
    </source>
</evidence>
<accession>A0AAJ1WVD3</accession>
<comment type="caution">
    <text evidence="2">The sequence shown here is derived from an EMBL/GenBank/DDBJ whole genome shotgun (WGS) entry which is preliminary data.</text>
</comment>
<dbReference type="EMBL" id="JAUSUV010000021">
    <property type="protein sequence ID" value="MDQ0418916.1"/>
    <property type="molecule type" value="Genomic_DNA"/>
</dbReference>
<feature type="domain" description="Phage-Barnase-EndoU-ColicinE5/D-RelE like nuclease 3" evidence="1">
    <location>
        <begin position="25"/>
        <end position="114"/>
    </location>
</feature>
<keyword evidence="3" id="KW-1185">Reference proteome</keyword>
<dbReference type="Pfam" id="PF18812">
    <property type="entry name" value="PBECR3"/>
    <property type="match status" value="1"/>
</dbReference>
<dbReference type="Proteomes" id="UP001238450">
    <property type="component" value="Unassembled WGS sequence"/>
</dbReference>
<evidence type="ECO:0000313" key="2">
    <source>
        <dbReference type="EMBL" id="MDQ0418916.1"/>
    </source>
</evidence>
<protein>
    <recommendedName>
        <fullName evidence="1">Phage-Barnase-EndoU-ColicinE5/D-RelE like nuclease 3 domain-containing protein</fullName>
    </recommendedName>
</protein>
<dbReference type="AlphaFoldDB" id="A0AAJ1WVD3"/>
<name>A0AAJ1WVD3_9BACL</name>
<proteinExistence type="predicted"/>
<sequence>MSNQDFIVDPDSKDIQIVGSIPICIAEHFEIICDLEVKMYPGSIKHLKKRHPGIFEQYFSMIPNIIGNPDYVGRNPTEPHSIELYKMISDCMLIAIKLDPSGYLYLASMYDLNNPHTKISKRLKSGRIVSFHTLRSSLK</sequence>
<organism evidence="2 3">
    <name type="scientific">Croceifilum oryzae</name>
    <dbReference type="NCBI Taxonomy" id="1553429"/>
    <lineage>
        <taxon>Bacteria</taxon>
        <taxon>Bacillati</taxon>
        <taxon>Bacillota</taxon>
        <taxon>Bacilli</taxon>
        <taxon>Bacillales</taxon>
        <taxon>Thermoactinomycetaceae</taxon>
        <taxon>Croceifilum</taxon>
    </lineage>
</organism>
<reference evidence="2 3" key="1">
    <citation type="submission" date="2023-07" db="EMBL/GenBank/DDBJ databases">
        <title>Genomic Encyclopedia of Type Strains, Phase IV (KMG-IV): sequencing the most valuable type-strain genomes for metagenomic binning, comparative biology and taxonomic classification.</title>
        <authorList>
            <person name="Goeker M."/>
        </authorList>
    </citation>
    <scope>NUCLEOTIDE SEQUENCE [LARGE SCALE GENOMIC DNA]</scope>
    <source>
        <strain evidence="2 3">DSM 46876</strain>
    </source>
</reference>
<dbReference type="InterPro" id="IPR041301">
    <property type="entry name" value="PBECR3"/>
</dbReference>
<gene>
    <name evidence="2" type="ORF">J2Z48_003121</name>
</gene>